<proteinExistence type="predicted"/>
<dbReference type="Proteomes" id="UP001066276">
    <property type="component" value="Chromosome 2_1"/>
</dbReference>
<keyword evidence="2" id="KW-1185">Reference proteome</keyword>
<name>A0AAV7VD82_PLEWA</name>
<protein>
    <submittedName>
        <fullName evidence="1">Uncharacterized protein</fullName>
    </submittedName>
</protein>
<reference evidence="1" key="1">
    <citation type="journal article" date="2022" name="bioRxiv">
        <title>Sequencing and chromosome-scale assembly of the giantPleurodeles waltlgenome.</title>
        <authorList>
            <person name="Brown T."/>
            <person name="Elewa A."/>
            <person name="Iarovenko S."/>
            <person name="Subramanian E."/>
            <person name="Araus A.J."/>
            <person name="Petzold A."/>
            <person name="Susuki M."/>
            <person name="Suzuki K.-i.T."/>
            <person name="Hayashi T."/>
            <person name="Toyoda A."/>
            <person name="Oliveira C."/>
            <person name="Osipova E."/>
            <person name="Leigh N.D."/>
            <person name="Simon A."/>
            <person name="Yun M.H."/>
        </authorList>
    </citation>
    <scope>NUCLEOTIDE SEQUENCE</scope>
    <source>
        <strain evidence="1">20211129_DDA</strain>
        <tissue evidence="1">Liver</tissue>
    </source>
</reference>
<evidence type="ECO:0000313" key="1">
    <source>
        <dbReference type="EMBL" id="KAJ1198107.1"/>
    </source>
</evidence>
<comment type="caution">
    <text evidence="1">The sequence shown here is derived from an EMBL/GenBank/DDBJ whole genome shotgun (WGS) entry which is preliminary data.</text>
</comment>
<accession>A0AAV7VD82</accession>
<organism evidence="1 2">
    <name type="scientific">Pleurodeles waltl</name>
    <name type="common">Iberian ribbed newt</name>
    <dbReference type="NCBI Taxonomy" id="8319"/>
    <lineage>
        <taxon>Eukaryota</taxon>
        <taxon>Metazoa</taxon>
        <taxon>Chordata</taxon>
        <taxon>Craniata</taxon>
        <taxon>Vertebrata</taxon>
        <taxon>Euteleostomi</taxon>
        <taxon>Amphibia</taxon>
        <taxon>Batrachia</taxon>
        <taxon>Caudata</taxon>
        <taxon>Salamandroidea</taxon>
        <taxon>Salamandridae</taxon>
        <taxon>Pleurodelinae</taxon>
        <taxon>Pleurodeles</taxon>
    </lineage>
</organism>
<sequence length="67" mass="7449">MQEGAPCRVAAGPRGRSFRSVNGTRTDEWACSKGLLGFHASTTLLRYAAAFATIRKETRELNYTRDQ</sequence>
<evidence type="ECO:0000313" key="2">
    <source>
        <dbReference type="Proteomes" id="UP001066276"/>
    </source>
</evidence>
<dbReference type="EMBL" id="JANPWB010000003">
    <property type="protein sequence ID" value="KAJ1198107.1"/>
    <property type="molecule type" value="Genomic_DNA"/>
</dbReference>
<dbReference type="AlphaFoldDB" id="A0AAV7VD82"/>
<gene>
    <name evidence="1" type="ORF">NDU88_001951</name>
</gene>